<dbReference type="InterPro" id="IPR018114">
    <property type="entry name" value="TRYPSIN_HIS"/>
</dbReference>
<keyword evidence="3" id="KW-0378">Hydrolase</keyword>
<dbReference type="AlphaFoldDB" id="A0A6P7FU21"/>
<evidence type="ECO:0000313" key="8">
    <source>
        <dbReference type="RefSeq" id="XP_028139944.1"/>
    </source>
</evidence>
<dbReference type="PROSITE" id="PS00134">
    <property type="entry name" value="TRYPSIN_HIS"/>
    <property type="match status" value="1"/>
</dbReference>
<dbReference type="InterPro" id="IPR001314">
    <property type="entry name" value="Peptidase_S1A"/>
</dbReference>
<dbReference type="SUPFAM" id="SSF50494">
    <property type="entry name" value="Trypsin-like serine proteases"/>
    <property type="match status" value="1"/>
</dbReference>
<evidence type="ECO:0000256" key="4">
    <source>
        <dbReference type="ARBA" id="ARBA00022825"/>
    </source>
</evidence>
<dbReference type="InterPro" id="IPR009003">
    <property type="entry name" value="Peptidase_S1_PA"/>
</dbReference>
<dbReference type="FunCoup" id="A0A6P7FU21">
    <property type="interactions" value="58"/>
</dbReference>
<evidence type="ECO:0000256" key="2">
    <source>
        <dbReference type="ARBA" id="ARBA00022670"/>
    </source>
</evidence>
<keyword evidence="6" id="KW-0732">Signal</keyword>
<dbReference type="GO" id="GO:0004252">
    <property type="term" value="F:serine-type endopeptidase activity"/>
    <property type="evidence" value="ECO:0007669"/>
    <property type="project" value="InterPro"/>
</dbReference>
<reference evidence="8" key="1">
    <citation type="submission" date="2025-08" db="UniProtKB">
        <authorList>
            <consortium name="RefSeq"/>
        </authorList>
    </citation>
    <scope>IDENTIFICATION</scope>
    <source>
        <tissue evidence="8">Whole insect</tissue>
    </source>
</reference>
<accession>A0A6P7FU21</accession>
<keyword evidence="5" id="KW-1015">Disulfide bond</keyword>
<name>A0A6P7FU21_DIAVI</name>
<feature type="chain" id="PRO_5028026124" evidence="6">
    <location>
        <begin position="24"/>
        <end position="256"/>
    </location>
</feature>
<protein>
    <submittedName>
        <fullName evidence="8">Trypsin-7-like isoform X1</fullName>
    </submittedName>
</protein>
<feature type="domain" description="Peptidase S1" evidence="7">
    <location>
        <begin position="31"/>
        <end position="255"/>
    </location>
</feature>
<dbReference type="SMART" id="SM00020">
    <property type="entry name" value="Tryp_SPc"/>
    <property type="match status" value="1"/>
</dbReference>
<evidence type="ECO:0000256" key="6">
    <source>
        <dbReference type="SAM" id="SignalP"/>
    </source>
</evidence>
<feature type="signal peptide" evidence="6">
    <location>
        <begin position="1"/>
        <end position="23"/>
    </location>
</feature>
<evidence type="ECO:0000256" key="1">
    <source>
        <dbReference type="ARBA" id="ARBA00007664"/>
    </source>
</evidence>
<organism evidence="8">
    <name type="scientific">Diabrotica virgifera virgifera</name>
    <name type="common">western corn rootworm</name>
    <dbReference type="NCBI Taxonomy" id="50390"/>
    <lineage>
        <taxon>Eukaryota</taxon>
        <taxon>Metazoa</taxon>
        <taxon>Ecdysozoa</taxon>
        <taxon>Arthropoda</taxon>
        <taxon>Hexapoda</taxon>
        <taxon>Insecta</taxon>
        <taxon>Pterygota</taxon>
        <taxon>Neoptera</taxon>
        <taxon>Endopterygota</taxon>
        <taxon>Coleoptera</taxon>
        <taxon>Polyphaga</taxon>
        <taxon>Cucujiformia</taxon>
        <taxon>Chrysomeloidea</taxon>
        <taxon>Chrysomelidae</taxon>
        <taxon>Galerucinae</taxon>
        <taxon>Diabroticina</taxon>
        <taxon>Diabroticites</taxon>
        <taxon>Diabrotica</taxon>
    </lineage>
</organism>
<comment type="similarity">
    <text evidence="1">Belongs to the peptidase S1 family.</text>
</comment>
<dbReference type="PANTHER" id="PTHR24276:SF91">
    <property type="entry name" value="AT26814P-RELATED"/>
    <property type="match status" value="1"/>
</dbReference>
<dbReference type="CDD" id="cd00190">
    <property type="entry name" value="Tryp_SPc"/>
    <property type="match status" value="1"/>
</dbReference>
<proteinExistence type="inferred from homology"/>
<evidence type="ECO:0000256" key="5">
    <source>
        <dbReference type="ARBA" id="ARBA00023157"/>
    </source>
</evidence>
<evidence type="ECO:0000256" key="3">
    <source>
        <dbReference type="ARBA" id="ARBA00022801"/>
    </source>
</evidence>
<gene>
    <name evidence="8" type="primary">LOC114334118</name>
</gene>
<dbReference type="InParanoid" id="A0A6P7FU21"/>
<dbReference type="FunFam" id="2.40.10.10:FF:000068">
    <property type="entry name" value="transmembrane protease serine 2"/>
    <property type="match status" value="1"/>
</dbReference>
<dbReference type="RefSeq" id="XP_028139944.1">
    <property type="nucleotide sequence ID" value="XM_028284143.1"/>
</dbReference>
<dbReference type="Gene3D" id="2.40.10.10">
    <property type="entry name" value="Trypsin-like serine proteases"/>
    <property type="match status" value="1"/>
</dbReference>
<dbReference type="Pfam" id="PF00089">
    <property type="entry name" value="Trypsin"/>
    <property type="match status" value="1"/>
</dbReference>
<dbReference type="InterPro" id="IPR001254">
    <property type="entry name" value="Trypsin_dom"/>
</dbReference>
<dbReference type="PANTHER" id="PTHR24276">
    <property type="entry name" value="POLYSERASE-RELATED"/>
    <property type="match status" value="1"/>
</dbReference>
<dbReference type="InterPro" id="IPR043504">
    <property type="entry name" value="Peptidase_S1_PA_chymotrypsin"/>
</dbReference>
<keyword evidence="2" id="KW-0645">Protease</keyword>
<dbReference type="PRINTS" id="PR00722">
    <property type="entry name" value="CHYMOTRYPSIN"/>
</dbReference>
<dbReference type="InterPro" id="IPR050430">
    <property type="entry name" value="Peptidase_S1"/>
</dbReference>
<sequence length="256" mass="27766">MNLKWKITLLVCTFFLRNNVVNAGSNGHFRIFGGKKTIIERHPWMVSLQFPLIGHFCAGSLINKDTVITAAHCLNHPLLKPTSVLLGTADQSGSGTTVYIKTYKLHENFSVENADENHVKANNDIAFIKLEEDVKFSKKIQPIKLPEQDAKIAKGTSLVVAGWAKTSPDGLTSKVLRDAKVTAASHARLCDSDDKLCAGNRKSGVCEGDSGGPLELNGTLVGIVSFGEHDCVKSGDPSVYANVAFFRTWIKNEAGV</sequence>
<evidence type="ECO:0000259" key="7">
    <source>
        <dbReference type="PROSITE" id="PS50240"/>
    </source>
</evidence>
<dbReference type="PROSITE" id="PS50240">
    <property type="entry name" value="TRYPSIN_DOM"/>
    <property type="match status" value="1"/>
</dbReference>
<dbReference type="GO" id="GO:0006508">
    <property type="term" value="P:proteolysis"/>
    <property type="evidence" value="ECO:0007669"/>
    <property type="project" value="UniProtKB-KW"/>
</dbReference>
<keyword evidence="4" id="KW-0720">Serine protease</keyword>